<evidence type="ECO:0000256" key="2">
    <source>
        <dbReference type="ARBA" id="ARBA00022448"/>
    </source>
</evidence>
<keyword evidence="6 7" id="KW-0472">Membrane</keyword>
<evidence type="ECO:0000256" key="6">
    <source>
        <dbReference type="ARBA" id="ARBA00023136"/>
    </source>
</evidence>
<dbReference type="InterPro" id="IPR050366">
    <property type="entry name" value="BP-dependent_transpt_permease"/>
</dbReference>
<dbReference type="GO" id="GO:0055085">
    <property type="term" value="P:transmembrane transport"/>
    <property type="evidence" value="ECO:0007669"/>
    <property type="project" value="InterPro"/>
</dbReference>
<dbReference type="GO" id="GO:0005886">
    <property type="term" value="C:plasma membrane"/>
    <property type="evidence" value="ECO:0007669"/>
    <property type="project" value="UniProtKB-SubCell"/>
</dbReference>
<evidence type="ECO:0000313" key="11">
    <source>
        <dbReference type="Proteomes" id="UP000633136"/>
    </source>
</evidence>
<accession>A0A917AR99</accession>
<dbReference type="InterPro" id="IPR000515">
    <property type="entry name" value="MetI-like"/>
</dbReference>
<evidence type="ECO:0000256" key="8">
    <source>
        <dbReference type="SAM" id="MobiDB-lite"/>
    </source>
</evidence>
<dbReference type="AlphaFoldDB" id="A0A917AR99"/>
<dbReference type="CDD" id="cd06261">
    <property type="entry name" value="TM_PBP2"/>
    <property type="match status" value="1"/>
</dbReference>
<feature type="region of interest" description="Disordered" evidence="8">
    <location>
        <begin position="1"/>
        <end position="21"/>
    </location>
</feature>
<dbReference type="InterPro" id="IPR025966">
    <property type="entry name" value="OppC_N"/>
</dbReference>
<comment type="similarity">
    <text evidence="7">Belongs to the binding-protein-dependent transport system permease family.</text>
</comment>
<feature type="transmembrane region" description="Helical" evidence="7">
    <location>
        <begin position="45"/>
        <end position="62"/>
    </location>
</feature>
<reference evidence="10" key="1">
    <citation type="journal article" date="2014" name="Int. J. Syst. Evol. Microbiol.">
        <title>Complete genome sequence of Corynebacterium casei LMG S-19264T (=DSM 44701T), isolated from a smear-ripened cheese.</title>
        <authorList>
            <consortium name="US DOE Joint Genome Institute (JGI-PGF)"/>
            <person name="Walter F."/>
            <person name="Albersmeier A."/>
            <person name="Kalinowski J."/>
            <person name="Ruckert C."/>
        </authorList>
    </citation>
    <scope>NUCLEOTIDE SEQUENCE</scope>
    <source>
        <strain evidence="10">CGMCC 1.15388</strain>
    </source>
</reference>
<proteinExistence type="inferred from homology"/>
<keyword evidence="3" id="KW-1003">Cell membrane</keyword>
<dbReference type="Pfam" id="PF12911">
    <property type="entry name" value="OppC_N"/>
    <property type="match status" value="1"/>
</dbReference>
<evidence type="ECO:0000256" key="4">
    <source>
        <dbReference type="ARBA" id="ARBA00022692"/>
    </source>
</evidence>
<feature type="transmembrane region" description="Helical" evidence="7">
    <location>
        <begin position="154"/>
        <end position="182"/>
    </location>
</feature>
<comment type="caution">
    <text evidence="10">The sequence shown here is derived from an EMBL/GenBank/DDBJ whole genome shotgun (WGS) entry which is preliminary data.</text>
</comment>
<feature type="transmembrane region" description="Helical" evidence="7">
    <location>
        <begin position="273"/>
        <end position="299"/>
    </location>
</feature>
<dbReference type="InterPro" id="IPR035906">
    <property type="entry name" value="MetI-like_sf"/>
</dbReference>
<name>A0A917AR99_9MICC</name>
<sequence>MSELNTSQNLQQGDATVSPAHPEAAKDAEASLWADAWRSLRRNPWFIISGILLVVMITMALFPQLFTSTDPRDCQLVRSRQSPSAEHWFGTDIQGCDYFARVIYGARNSIAIGAVVVLGTLFIGIILGLLAGYFGKIVDTVISRAGDMIFAVPYILGAIVFLNVIDSRGVWEVTLVLIIFTWPTQMRLMRSSVLAVVNSEYVMAARAMGAGHLTIMRRHILPNALGPVLGYSGLFVGIMIAAEAALTFLGVGLELPAISWGLQLNQAQGYIQQHTYLVVFPMIFVGLTVFAFMAMGDAVRDAIDPKSKKK</sequence>
<evidence type="ECO:0000313" key="10">
    <source>
        <dbReference type="EMBL" id="GGE64235.1"/>
    </source>
</evidence>
<evidence type="ECO:0000256" key="5">
    <source>
        <dbReference type="ARBA" id="ARBA00022989"/>
    </source>
</evidence>
<evidence type="ECO:0000256" key="7">
    <source>
        <dbReference type="RuleBase" id="RU363032"/>
    </source>
</evidence>
<dbReference type="RefSeq" id="WP_188683170.1">
    <property type="nucleotide sequence ID" value="NZ_BMIS01000003.1"/>
</dbReference>
<dbReference type="Pfam" id="PF00528">
    <property type="entry name" value="BPD_transp_1"/>
    <property type="match status" value="1"/>
</dbReference>
<dbReference type="EMBL" id="BMIS01000003">
    <property type="protein sequence ID" value="GGE64235.1"/>
    <property type="molecule type" value="Genomic_DNA"/>
</dbReference>
<evidence type="ECO:0000256" key="1">
    <source>
        <dbReference type="ARBA" id="ARBA00004651"/>
    </source>
</evidence>
<feature type="domain" description="ABC transmembrane type-1" evidence="9">
    <location>
        <begin position="106"/>
        <end position="296"/>
    </location>
</feature>
<dbReference type="SUPFAM" id="SSF161098">
    <property type="entry name" value="MetI-like"/>
    <property type="match status" value="1"/>
</dbReference>
<keyword evidence="11" id="KW-1185">Reference proteome</keyword>
<dbReference type="PROSITE" id="PS50928">
    <property type="entry name" value="ABC_TM1"/>
    <property type="match status" value="1"/>
</dbReference>
<evidence type="ECO:0000259" key="9">
    <source>
        <dbReference type="PROSITE" id="PS50928"/>
    </source>
</evidence>
<feature type="compositionally biased region" description="Polar residues" evidence="8">
    <location>
        <begin position="1"/>
        <end position="15"/>
    </location>
</feature>
<evidence type="ECO:0000256" key="3">
    <source>
        <dbReference type="ARBA" id="ARBA00022475"/>
    </source>
</evidence>
<dbReference type="Gene3D" id="1.10.3720.10">
    <property type="entry name" value="MetI-like"/>
    <property type="match status" value="1"/>
</dbReference>
<keyword evidence="4 7" id="KW-0812">Transmembrane</keyword>
<protein>
    <submittedName>
        <fullName evidence="10">Peptide ABC transporter DppC</fullName>
    </submittedName>
</protein>
<feature type="transmembrane region" description="Helical" evidence="7">
    <location>
        <begin position="110"/>
        <end position="134"/>
    </location>
</feature>
<feature type="transmembrane region" description="Helical" evidence="7">
    <location>
        <begin position="228"/>
        <end position="253"/>
    </location>
</feature>
<keyword evidence="5 7" id="KW-1133">Transmembrane helix</keyword>
<dbReference type="PANTHER" id="PTHR43386">
    <property type="entry name" value="OLIGOPEPTIDE TRANSPORT SYSTEM PERMEASE PROTEIN APPC"/>
    <property type="match status" value="1"/>
</dbReference>
<organism evidence="10 11">
    <name type="scientific">Nesterenkonia cremea</name>
    <dbReference type="NCBI Taxonomy" id="1882340"/>
    <lineage>
        <taxon>Bacteria</taxon>
        <taxon>Bacillati</taxon>
        <taxon>Actinomycetota</taxon>
        <taxon>Actinomycetes</taxon>
        <taxon>Micrococcales</taxon>
        <taxon>Micrococcaceae</taxon>
        <taxon>Nesterenkonia</taxon>
    </lineage>
</organism>
<gene>
    <name evidence="10" type="ORF">GCM10011401_09200</name>
</gene>
<reference evidence="10" key="2">
    <citation type="submission" date="2020-09" db="EMBL/GenBank/DDBJ databases">
        <authorList>
            <person name="Sun Q."/>
            <person name="Zhou Y."/>
        </authorList>
    </citation>
    <scope>NUCLEOTIDE SEQUENCE</scope>
    <source>
        <strain evidence="10">CGMCC 1.15388</strain>
    </source>
</reference>
<keyword evidence="2 7" id="KW-0813">Transport</keyword>
<dbReference type="PANTHER" id="PTHR43386:SF6">
    <property type="entry name" value="ABC TRANSPORTER PERMEASE PROTEIN"/>
    <property type="match status" value="1"/>
</dbReference>
<dbReference type="Proteomes" id="UP000633136">
    <property type="component" value="Unassembled WGS sequence"/>
</dbReference>
<comment type="subcellular location">
    <subcellularLocation>
        <location evidence="1 7">Cell membrane</location>
        <topology evidence="1 7">Multi-pass membrane protein</topology>
    </subcellularLocation>
</comment>